<feature type="domain" description="DNA-directed DNA polymerase family B exonuclease" evidence="1">
    <location>
        <begin position="27"/>
        <end position="97"/>
    </location>
</feature>
<evidence type="ECO:0000313" key="2">
    <source>
        <dbReference type="EMBL" id="CAI2183958.1"/>
    </source>
</evidence>
<dbReference type="GO" id="GO:0003676">
    <property type="term" value="F:nucleic acid binding"/>
    <property type="evidence" value="ECO:0007669"/>
    <property type="project" value="InterPro"/>
</dbReference>
<accession>A0A9W4SWI1</accession>
<proteinExistence type="predicted"/>
<evidence type="ECO:0000313" key="3">
    <source>
        <dbReference type="Proteomes" id="UP001153678"/>
    </source>
</evidence>
<dbReference type="InterPro" id="IPR012337">
    <property type="entry name" value="RNaseH-like_sf"/>
</dbReference>
<name>A0A9W4SWI1_9GLOM</name>
<dbReference type="Gene3D" id="3.30.420.10">
    <property type="entry name" value="Ribonuclease H-like superfamily/Ribonuclease H"/>
    <property type="match status" value="1"/>
</dbReference>
<sequence>MTLHWKDDPKLLKQICLVDIKTEPNPQWIMIICGNQENLLKAFAFYWRTFISDILVGFNDSDYNWCFIMKRAYHLNIIKWIGNTVKKIGENSKNALKAKNVIKYFEKSGEDLKKKKNMGDSIKIKISAEDDFTSSFLKLPVEKKSLLKFFLQKCGLDNKADMPYDKIRNALSGAIGIEKERSVTGLDFIPLYPSLIMTNNLSLEKFILSSKDADIAQKNGNTYMRLAFHSISVTSMLDAFTMIAK</sequence>
<organism evidence="2 3">
    <name type="scientific">Funneliformis geosporum</name>
    <dbReference type="NCBI Taxonomy" id="1117311"/>
    <lineage>
        <taxon>Eukaryota</taxon>
        <taxon>Fungi</taxon>
        <taxon>Fungi incertae sedis</taxon>
        <taxon>Mucoromycota</taxon>
        <taxon>Glomeromycotina</taxon>
        <taxon>Glomeromycetes</taxon>
        <taxon>Glomerales</taxon>
        <taxon>Glomeraceae</taxon>
        <taxon>Funneliformis</taxon>
    </lineage>
</organism>
<dbReference type="InterPro" id="IPR036397">
    <property type="entry name" value="RNaseH_sf"/>
</dbReference>
<dbReference type="SUPFAM" id="SSF53098">
    <property type="entry name" value="Ribonuclease H-like"/>
    <property type="match status" value="1"/>
</dbReference>
<evidence type="ECO:0000259" key="1">
    <source>
        <dbReference type="Pfam" id="PF03104"/>
    </source>
</evidence>
<keyword evidence="3" id="KW-1185">Reference proteome</keyword>
<dbReference type="InterPro" id="IPR006133">
    <property type="entry name" value="DNA-dir_DNA_pol_B_exonuc"/>
</dbReference>
<dbReference type="Pfam" id="PF03104">
    <property type="entry name" value="DNA_pol_B_exo1"/>
    <property type="match status" value="1"/>
</dbReference>
<dbReference type="AlphaFoldDB" id="A0A9W4SWI1"/>
<reference evidence="2" key="1">
    <citation type="submission" date="2022-08" db="EMBL/GenBank/DDBJ databases">
        <authorList>
            <person name="Kallberg Y."/>
            <person name="Tangrot J."/>
            <person name="Rosling A."/>
        </authorList>
    </citation>
    <scope>NUCLEOTIDE SEQUENCE</scope>
    <source>
        <strain evidence="2">Wild A</strain>
    </source>
</reference>
<dbReference type="Proteomes" id="UP001153678">
    <property type="component" value="Unassembled WGS sequence"/>
</dbReference>
<gene>
    <name evidence="2" type="ORF">FWILDA_LOCUS11341</name>
</gene>
<comment type="caution">
    <text evidence="2">The sequence shown here is derived from an EMBL/GenBank/DDBJ whole genome shotgun (WGS) entry which is preliminary data.</text>
</comment>
<protein>
    <submittedName>
        <fullName evidence="2">9524_t:CDS:1</fullName>
    </submittedName>
</protein>
<dbReference type="EMBL" id="CAMKVN010003178">
    <property type="protein sequence ID" value="CAI2183958.1"/>
    <property type="molecule type" value="Genomic_DNA"/>
</dbReference>